<feature type="chain" id="PRO_5003899953" description="LysM domain-containing protein" evidence="1">
    <location>
        <begin position="27"/>
        <end position="393"/>
    </location>
</feature>
<dbReference type="RefSeq" id="WP_007625002.1">
    <property type="nucleotide sequence ID" value="NZ_BAEO01000065.1"/>
</dbReference>
<name>K6YCQ5_9ALTE</name>
<dbReference type="SMART" id="SM00257">
    <property type="entry name" value="LysM"/>
    <property type="match status" value="1"/>
</dbReference>
<dbReference type="SUPFAM" id="SSF48452">
    <property type="entry name" value="TPR-like"/>
    <property type="match status" value="1"/>
</dbReference>
<feature type="domain" description="LysM" evidence="2">
    <location>
        <begin position="117"/>
        <end position="164"/>
    </location>
</feature>
<dbReference type="Gene3D" id="1.25.40.10">
    <property type="entry name" value="Tetratricopeptide repeat domain"/>
    <property type="match status" value="1"/>
</dbReference>
<sequence>MISYMGNKLKLSATFLVAGLILSGCGASGGSSAGKDTTPEVNKTNDTLNKQSYVAEVGLTPRQRFSKALEKLENGEEGQALAELNAYLISVPNSNSARNLIAQISTESSQYFPAENFIVNLKSGASLSTLAKKYLGSALKFYALAKYNNITNPSRVNIGQEIKIPLTQLAISQRDKDNALELEAPSLENEETDLVMAEEADSVDAVEDMEEPIEPLLTEVIPIAPVETAESAFSDLQELIEEQDYAAAIEKVAILRNFGQFNKESRELAIATYTGRAQEIAETDNILAANYYTKAGQLNLQKEASFAAFENFKMATDLDDQNDQSMEEMLVLQKEIADKYHREASSAFRRQELDLAIQKWDMVLKVNPDHSSAKLYRAQALELKEKLYNINQN</sequence>
<evidence type="ECO:0000256" key="1">
    <source>
        <dbReference type="SAM" id="SignalP"/>
    </source>
</evidence>
<accession>K6YCQ5</accession>
<comment type="caution">
    <text evidence="3">The sequence shown here is derived from an EMBL/GenBank/DDBJ whole genome shotgun (WGS) entry which is preliminary data.</text>
</comment>
<keyword evidence="4" id="KW-1185">Reference proteome</keyword>
<gene>
    <name evidence="3" type="ORF">GARC_4789</name>
</gene>
<dbReference type="CDD" id="cd00118">
    <property type="entry name" value="LysM"/>
    <property type="match status" value="1"/>
</dbReference>
<dbReference type="OrthoDB" id="5947215at2"/>
<dbReference type="Gene3D" id="3.10.350.10">
    <property type="entry name" value="LysM domain"/>
    <property type="match status" value="1"/>
</dbReference>
<dbReference type="InterPro" id="IPR011990">
    <property type="entry name" value="TPR-like_helical_dom_sf"/>
</dbReference>
<dbReference type="EMBL" id="BAEO01000065">
    <property type="protein sequence ID" value="GAC21726.1"/>
    <property type="molecule type" value="Genomic_DNA"/>
</dbReference>
<feature type="signal peptide" evidence="1">
    <location>
        <begin position="1"/>
        <end position="26"/>
    </location>
</feature>
<dbReference type="AlphaFoldDB" id="K6YCQ5"/>
<dbReference type="Proteomes" id="UP000006327">
    <property type="component" value="Unassembled WGS sequence"/>
</dbReference>
<evidence type="ECO:0000259" key="2">
    <source>
        <dbReference type="PROSITE" id="PS51782"/>
    </source>
</evidence>
<keyword evidence="1" id="KW-0732">Signal</keyword>
<reference evidence="3 4" key="1">
    <citation type="journal article" date="2017" name="Antonie Van Leeuwenhoek">
        <title>Rhizobium rhizosphaerae sp. nov., a novel species isolated from rice rhizosphere.</title>
        <authorList>
            <person name="Zhao J.J."/>
            <person name="Zhang J."/>
            <person name="Zhang R.J."/>
            <person name="Zhang C.W."/>
            <person name="Yin H.Q."/>
            <person name="Zhang X.X."/>
        </authorList>
    </citation>
    <scope>NUCLEOTIDE SEQUENCE [LARGE SCALE GENOMIC DNA]</scope>
    <source>
        <strain evidence="3 4">BSs20135</strain>
    </source>
</reference>
<dbReference type="eggNOG" id="COG1652">
    <property type="taxonomic scope" value="Bacteria"/>
</dbReference>
<protein>
    <recommendedName>
        <fullName evidence="2">LysM domain-containing protein</fullName>
    </recommendedName>
</protein>
<proteinExistence type="predicted"/>
<evidence type="ECO:0000313" key="4">
    <source>
        <dbReference type="Proteomes" id="UP000006327"/>
    </source>
</evidence>
<dbReference type="InterPro" id="IPR036779">
    <property type="entry name" value="LysM_dom_sf"/>
</dbReference>
<dbReference type="InterPro" id="IPR018392">
    <property type="entry name" value="LysM"/>
</dbReference>
<dbReference type="PROSITE" id="PS51782">
    <property type="entry name" value="LYSM"/>
    <property type="match status" value="1"/>
</dbReference>
<dbReference type="Pfam" id="PF01476">
    <property type="entry name" value="LysM"/>
    <property type="match status" value="1"/>
</dbReference>
<evidence type="ECO:0000313" key="3">
    <source>
        <dbReference type="EMBL" id="GAC21726.1"/>
    </source>
</evidence>
<organism evidence="3 4">
    <name type="scientific">Paraglaciecola arctica BSs20135</name>
    <dbReference type="NCBI Taxonomy" id="493475"/>
    <lineage>
        <taxon>Bacteria</taxon>
        <taxon>Pseudomonadati</taxon>
        <taxon>Pseudomonadota</taxon>
        <taxon>Gammaproteobacteria</taxon>
        <taxon>Alteromonadales</taxon>
        <taxon>Alteromonadaceae</taxon>
        <taxon>Paraglaciecola</taxon>
    </lineage>
</organism>